<dbReference type="RefSeq" id="WP_184639801.1">
    <property type="nucleotide sequence ID" value="NZ_BAABKT010000017.1"/>
</dbReference>
<feature type="domain" description="Methyltransferase" evidence="5">
    <location>
        <begin position="46"/>
        <end position="139"/>
    </location>
</feature>
<gene>
    <name evidence="6" type="ORF">HNR25_004723</name>
</gene>
<organism evidence="6 7">
    <name type="scientific">Streptomonospora salina</name>
    <dbReference type="NCBI Taxonomy" id="104205"/>
    <lineage>
        <taxon>Bacteria</taxon>
        <taxon>Bacillati</taxon>
        <taxon>Actinomycetota</taxon>
        <taxon>Actinomycetes</taxon>
        <taxon>Streptosporangiales</taxon>
        <taxon>Nocardiopsidaceae</taxon>
        <taxon>Streptomonospora</taxon>
    </lineage>
</organism>
<evidence type="ECO:0000256" key="2">
    <source>
        <dbReference type="ARBA" id="ARBA00022679"/>
    </source>
</evidence>
<dbReference type="SUPFAM" id="SSF53335">
    <property type="entry name" value="S-adenosyl-L-methionine-dependent methyltransferases"/>
    <property type="match status" value="1"/>
</dbReference>
<dbReference type="AlphaFoldDB" id="A0A841EEX8"/>
<dbReference type="PANTHER" id="PTHR43464:SF19">
    <property type="entry name" value="UBIQUINONE BIOSYNTHESIS O-METHYLTRANSFERASE, MITOCHONDRIAL"/>
    <property type="match status" value="1"/>
</dbReference>
<evidence type="ECO:0000256" key="3">
    <source>
        <dbReference type="ARBA" id="ARBA00022691"/>
    </source>
</evidence>
<dbReference type="InterPro" id="IPR029063">
    <property type="entry name" value="SAM-dependent_MTases_sf"/>
</dbReference>
<evidence type="ECO:0000313" key="7">
    <source>
        <dbReference type="Proteomes" id="UP000578077"/>
    </source>
</evidence>
<protein>
    <submittedName>
        <fullName evidence="6">SAM-dependent methyltransferase</fullName>
    </submittedName>
</protein>
<keyword evidence="2 6" id="KW-0808">Transferase</keyword>
<keyword evidence="3" id="KW-0949">S-adenosyl-L-methionine</keyword>
<dbReference type="Gene3D" id="3.40.50.150">
    <property type="entry name" value="Vaccinia Virus protein VP39"/>
    <property type="match status" value="1"/>
</dbReference>
<dbReference type="GO" id="GO:0008168">
    <property type="term" value="F:methyltransferase activity"/>
    <property type="evidence" value="ECO:0007669"/>
    <property type="project" value="UniProtKB-KW"/>
</dbReference>
<name>A0A841EEX8_9ACTN</name>
<dbReference type="InterPro" id="IPR041698">
    <property type="entry name" value="Methyltransf_25"/>
</dbReference>
<dbReference type="Proteomes" id="UP000578077">
    <property type="component" value="Unassembled WGS sequence"/>
</dbReference>
<evidence type="ECO:0000259" key="5">
    <source>
        <dbReference type="Pfam" id="PF13649"/>
    </source>
</evidence>
<evidence type="ECO:0000256" key="4">
    <source>
        <dbReference type="SAM" id="MobiDB-lite"/>
    </source>
</evidence>
<dbReference type="CDD" id="cd02440">
    <property type="entry name" value="AdoMet_MTases"/>
    <property type="match status" value="1"/>
</dbReference>
<dbReference type="Pfam" id="PF13649">
    <property type="entry name" value="Methyltransf_25"/>
    <property type="match status" value="1"/>
</dbReference>
<keyword evidence="1 6" id="KW-0489">Methyltransferase</keyword>
<dbReference type="EMBL" id="JACHLY010000002">
    <property type="protein sequence ID" value="MBB6000894.1"/>
    <property type="molecule type" value="Genomic_DNA"/>
</dbReference>
<dbReference type="GO" id="GO:0032259">
    <property type="term" value="P:methylation"/>
    <property type="evidence" value="ECO:0007669"/>
    <property type="project" value="UniProtKB-KW"/>
</dbReference>
<accession>A0A841EEX8</accession>
<keyword evidence="7" id="KW-1185">Reference proteome</keyword>
<feature type="region of interest" description="Disordered" evidence="4">
    <location>
        <begin position="187"/>
        <end position="208"/>
    </location>
</feature>
<proteinExistence type="predicted"/>
<evidence type="ECO:0000313" key="6">
    <source>
        <dbReference type="EMBL" id="MBB6000894.1"/>
    </source>
</evidence>
<evidence type="ECO:0000256" key="1">
    <source>
        <dbReference type="ARBA" id="ARBA00022603"/>
    </source>
</evidence>
<dbReference type="PANTHER" id="PTHR43464">
    <property type="entry name" value="METHYLTRANSFERASE"/>
    <property type="match status" value="1"/>
</dbReference>
<reference evidence="6 7" key="1">
    <citation type="submission" date="2020-08" db="EMBL/GenBank/DDBJ databases">
        <title>Sequencing the genomes of 1000 actinobacteria strains.</title>
        <authorList>
            <person name="Klenk H.-P."/>
        </authorList>
    </citation>
    <scope>NUCLEOTIDE SEQUENCE [LARGE SCALE GENOMIC DNA]</scope>
    <source>
        <strain evidence="6 7">DSM 44593</strain>
    </source>
</reference>
<comment type="caution">
    <text evidence="6">The sequence shown here is derived from an EMBL/GenBank/DDBJ whole genome shotgun (WGS) entry which is preliminary data.</text>
</comment>
<sequence>MSEGTDETTGREYWDARYSESERVWSGDPNAVLVDETAGLEPGTALDLGCGEGADAVWLARQGWRVVAADISAVALERARRHAAEAGVGDRIDFQRHDLATSFPEGGFDLVAAFFLHSWNDLPREAILRTAASRVAPGGTLLIVGHVGEPMWVEEIGAYVELPTSAQVLESLEPAAQEWEVLVSRERTRAHAGPGGHTADSVVELRRR</sequence>